<dbReference type="GeneID" id="64055221"/>
<dbReference type="Gene3D" id="6.10.250.690">
    <property type="match status" value="1"/>
</dbReference>
<sequence>MKILVADDDKEIVELLSIYLHNEGYEPIVAYDGKEVLSKIHTLSDIELVILDIMMPELDGMQIVKTLRKESQIPIILLTAKTTDMDKIKGLVAGADDYVTKPFNPLEVMARVKSLLRRTQTQISSEQPDILEISSLVINRDSHEVRTIGGKEIQLTALEFGILYLLASHPNRVFSADEIFERVWKQESVVSAKTVMVHVSHLRDKIEEATGGEKIIQTVWGVGYKIDAK</sequence>
<dbReference type="SUPFAM" id="SSF46894">
    <property type="entry name" value="C-terminal effector domain of the bipartite response regulators"/>
    <property type="match status" value="1"/>
</dbReference>
<dbReference type="Gene3D" id="3.40.50.2300">
    <property type="match status" value="1"/>
</dbReference>
<keyword evidence="7" id="KW-0804">Transcription</keyword>
<dbReference type="PROSITE" id="PS50110">
    <property type="entry name" value="RESPONSE_REGULATORY"/>
    <property type="match status" value="1"/>
</dbReference>
<dbReference type="PANTHER" id="PTHR48111:SF10">
    <property type="entry name" value="STAGE 0 SPORULATION PROTEIN A HOMOLOG"/>
    <property type="match status" value="1"/>
</dbReference>
<keyword evidence="2" id="KW-0597">Phosphoprotein</keyword>
<dbReference type="GO" id="GO:0006355">
    <property type="term" value="P:regulation of DNA-templated transcription"/>
    <property type="evidence" value="ECO:0007669"/>
    <property type="project" value="InterPro"/>
</dbReference>
<dbReference type="CDD" id="cd00383">
    <property type="entry name" value="trans_reg_C"/>
    <property type="match status" value="1"/>
</dbReference>
<dbReference type="Pfam" id="PF00072">
    <property type="entry name" value="Response_reg"/>
    <property type="match status" value="1"/>
</dbReference>
<dbReference type="InterPro" id="IPR016032">
    <property type="entry name" value="Sig_transdc_resp-reg_C-effctor"/>
</dbReference>
<evidence type="ECO:0000256" key="5">
    <source>
        <dbReference type="ARBA" id="ARBA00023125"/>
    </source>
</evidence>
<evidence type="ECO:0000256" key="1">
    <source>
        <dbReference type="ARBA" id="ARBA00022491"/>
    </source>
</evidence>
<dbReference type="GO" id="GO:0000156">
    <property type="term" value="F:phosphorelay response regulator activity"/>
    <property type="evidence" value="ECO:0007669"/>
    <property type="project" value="TreeGrafter"/>
</dbReference>
<keyword evidence="4" id="KW-0805">Transcription regulation</keyword>
<evidence type="ECO:0000313" key="9">
    <source>
        <dbReference type="EMBL" id="GBD67580.1"/>
    </source>
</evidence>
<keyword evidence="3" id="KW-0902">Two-component regulatory system</keyword>
<keyword evidence="5" id="KW-0238">DNA-binding</keyword>
<dbReference type="GO" id="GO:0005829">
    <property type="term" value="C:cytosol"/>
    <property type="evidence" value="ECO:0007669"/>
    <property type="project" value="TreeGrafter"/>
</dbReference>
<dbReference type="AlphaFoldDB" id="A0A2H6D4N8"/>
<dbReference type="PROSITE" id="PS51755">
    <property type="entry name" value="OMPR_PHOB"/>
    <property type="match status" value="1"/>
</dbReference>
<dbReference type="SUPFAM" id="SSF52172">
    <property type="entry name" value="CheY-like"/>
    <property type="match status" value="1"/>
</dbReference>
<dbReference type="FunFam" id="3.40.50.2300:FF:000001">
    <property type="entry name" value="DNA-binding response regulator PhoB"/>
    <property type="match status" value="1"/>
</dbReference>
<dbReference type="InterPro" id="IPR001789">
    <property type="entry name" value="Sig_transdc_resp-reg_receiver"/>
</dbReference>
<evidence type="ECO:0000256" key="2">
    <source>
        <dbReference type="ARBA" id="ARBA00022553"/>
    </source>
</evidence>
<evidence type="ECO:0000256" key="7">
    <source>
        <dbReference type="ARBA" id="ARBA00023163"/>
    </source>
</evidence>
<keyword evidence="1" id="KW-0678">Repressor</keyword>
<dbReference type="InterPro" id="IPR039420">
    <property type="entry name" value="WalR-like"/>
</dbReference>
<evidence type="ECO:0000256" key="4">
    <source>
        <dbReference type="ARBA" id="ARBA00023015"/>
    </source>
</evidence>
<reference evidence="9 10" key="1">
    <citation type="submission" date="2016-05" db="EMBL/GenBank/DDBJ databases">
        <title>Whole genome sequencing of Tetragenococcus halophilus subsp. halophilus NISL 7118.</title>
        <authorList>
            <person name="Shiwa Y."/>
            <person name="Nishimura I."/>
            <person name="Yoshikawa H."/>
            <person name="Koyama Y."/>
            <person name="Oguma T."/>
        </authorList>
    </citation>
    <scope>NUCLEOTIDE SEQUENCE [LARGE SCALE GENOMIC DNA]</scope>
    <source>
        <strain evidence="9 10">NISL 7118</strain>
    </source>
</reference>
<dbReference type="SMART" id="SM00862">
    <property type="entry name" value="Trans_reg_C"/>
    <property type="match status" value="1"/>
</dbReference>
<dbReference type="SMART" id="SM00448">
    <property type="entry name" value="REC"/>
    <property type="match status" value="1"/>
</dbReference>
<dbReference type="GO" id="GO:0032993">
    <property type="term" value="C:protein-DNA complex"/>
    <property type="evidence" value="ECO:0007669"/>
    <property type="project" value="TreeGrafter"/>
</dbReference>
<accession>A0A2H6D4N8</accession>
<organism evidence="9 10">
    <name type="scientific">Tetragenococcus halophilus subsp. halophilus</name>
    <dbReference type="NCBI Taxonomy" id="1513897"/>
    <lineage>
        <taxon>Bacteria</taxon>
        <taxon>Bacillati</taxon>
        <taxon>Bacillota</taxon>
        <taxon>Bacilli</taxon>
        <taxon>Lactobacillales</taxon>
        <taxon>Enterococcaceae</taxon>
        <taxon>Tetragenococcus</taxon>
    </lineage>
</organism>
<dbReference type="GO" id="GO:0071555">
    <property type="term" value="P:cell wall organization"/>
    <property type="evidence" value="ECO:0007669"/>
    <property type="project" value="UniProtKB-KW"/>
</dbReference>
<dbReference type="PANTHER" id="PTHR48111">
    <property type="entry name" value="REGULATOR OF RPOS"/>
    <property type="match status" value="1"/>
</dbReference>
<dbReference type="RefSeq" id="WP_014125860.1">
    <property type="nucleotide sequence ID" value="NZ_BAABQP010000050.1"/>
</dbReference>
<dbReference type="GO" id="GO:0000976">
    <property type="term" value="F:transcription cis-regulatory region binding"/>
    <property type="evidence" value="ECO:0007669"/>
    <property type="project" value="TreeGrafter"/>
</dbReference>
<keyword evidence="8" id="KW-0961">Cell wall biogenesis/degradation</keyword>
<evidence type="ECO:0000256" key="3">
    <source>
        <dbReference type="ARBA" id="ARBA00023012"/>
    </source>
</evidence>
<dbReference type="FunFam" id="1.10.10.10:FF:000018">
    <property type="entry name" value="DNA-binding response regulator ResD"/>
    <property type="match status" value="1"/>
</dbReference>
<dbReference type="Proteomes" id="UP000236214">
    <property type="component" value="Unassembled WGS sequence"/>
</dbReference>
<comment type="caution">
    <text evidence="9">The sequence shown here is derived from an EMBL/GenBank/DDBJ whole genome shotgun (WGS) entry which is preliminary data.</text>
</comment>
<evidence type="ECO:0000256" key="6">
    <source>
        <dbReference type="ARBA" id="ARBA00023159"/>
    </source>
</evidence>
<dbReference type="Pfam" id="PF00486">
    <property type="entry name" value="Trans_reg_C"/>
    <property type="match status" value="1"/>
</dbReference>
<dbReference type="InterPro" id="IPR001867">
    <property type="entry name" value="OmpR/PhoB-type_DNA-bd"/>
</dbReference>
<evidence type="ECO:0000313" key="10">
    <source>
        <dbReference type="Proteomes" id="UP000236214"/>
    </source>
</evidence>
<dbReference type="Gene3D" id="1.10.10.10">
    <property type="entry name" value="Winged helix-like DNA-binding domain superfamily/Winged helix DNA-binding domain"/>
    <property type="match status" value="1"/>
</dbReference>
<keyword evidence="6" id="KW-0010">Activator</keyword>
<gene>
    <name evidence="9" type="ORF">TEHN7118_0386</name>
</gene>
<name>A0A2H6D4N8_TETHA</name>
<evidence type="ECO:0000256" key="8">
    <source>
        <dbReference type="ARBA" id="ARBA00023316"/>
    </source>
</evidence>
<dbReference type="InterPro" id="IPR011006">
    <property type="entry name" value="CheY-like_superfamily"/>
</dbReference>
<dbReference type="InterPro" id="IPR036388">
    <property type="entry name" value="WH-like_DNA-bd_sf"/>
</dbReference>
<keyword evidence="10" id="KW-1185">Reference proteome</keyword>
<protein>
    <submittedName>
        <fullName evidence="9">OmpR family two-component response regulator</fullName>
    </submittedName>
</protein>
<dbReference type="EMBL" id="BDEC01000013">
    <property type="protein sequence ID" value="GBD67580.1"/>
    <property type="molecule type" value="Genomic_DNA"/>
</dbReference>
<proteinExistence type="predicted"/>